<evidence type="ECO:0000256" key="8">
    <source>
        <dbReference type="SAM" id="Phobius"/>
    </source>
</evidence>
<evidence type="ECO:0000313" key="9">
    <source>
        <dbReference type="EMBL" id="PVX28798.1"/>
    </source>
</evidence>
<keyword evidence="3 7" id="KW-0812">Transmembrane</keyword>
<dbReference type="Proteomes" id="UP000245890">
    <property type="component" value="Unassembled WGS sequence"/>
</dbReference>
<dbReference type="SUPFAM" id="SSF81338">
    <property type="entry name" value="Aquaporin-like"/>
    <property type="match status" value="1"/>
</dbReference>
<dbReference type="GO" id="GO:0005737">
    <property type="term" value="C:cytoplasm"/>
    <property type="evidence" value="ECO:0007669"/>
    <property type="project" value="UniProtKB-ARBA"/>
</dbReference>
<dbReference type="GO" id="GO:0016020">
    <property type="term" value="C:membrane"/>
    <property type="evidence" value="ECO:0007669"/>
    <property type="project" value="InterPro"/>
</dbReference>
<dbReference type="GO" id="GO:0019755">
    <property type="term" value="P:one-carbon compound transport"/>
    <property type="evidence" value="ECO:0007669"/>
    <property type="project" value="UniProtKB-ARBA"/>
</dbReference>
<evidence type="ECO:0000256" key="2">
    <source>
        <dbReference type="ARBA" id="ARBA00022448"/>
    </source>
</evidence>
<dbReference type="PRINTS" id="PR00783">
    <property type="entry name" value="MINTRINSICP"/>
</dbReference>
<evidence type="ECO:0000256" key="1">
    <source>
        <dbReference type="ARBA" id="ARBA00004127"/>
    </source>
</evidence>
<comment type="caution">
    <text evidence="9">The sequence shown here is derived from an EMBL/GenBank/DDBJ whole genome shotgun (WGS) entry which is preliminary data.</text>
</comment>
<reference evidence="9 10" key="1">
    <citation type="submission" date="2018-05" db="EMBL/GenBank/DDBJ databases">
        <title>Description of Sphingomonas pokkalii sp nov, isolated from the rhizosphere of saline tolerant pokkali rice and its draft genome analysis.</title>
        <authorList>
            <person name="Menon R."/>
            <person name="Kumari S."/>
            <person name="Rameshkumar N."/>
        </authorList>
    </citation>
    <scope>NUCLEOTIDE SEQUENCE [LARGE SCALE GENOMIC DNA]</scope>
    <source>
        <strain evidence="9 10">L3B27</strain>
    </source>
</reference>
<dbReference type="AlphaFoldDB" id="A0A2U0SBP5"/>
<feature type="transmembrane region" description="Helical" evidence="8">
    <location>
        <begin position="37"/>
        <end position="58"/>
    </location>
</feature>
<evidence type="ECO:0000256" key="4">
    <source>
        <dbReference type="ARBA" id="ARBA00022737"/>
    </source>
</evidence>
<evidence type="ECO:0000256" key="5">
    <source>
        <dbReference type="ARBA" id="ARBA00022989"/>
    </source>
</evidence>
<dbReference type="InterPro" id="IPR000425">
    <property type="entry name" value="MIP"/>
</dbReference>
<comment type="similarity">
    <text evidence="7">Belongs to the MIP/aquaporin (TC 1.A.8) family.</text>
</comment>
<name>A0A2U0SBP5_9SPHN</name>
<gene>
    <name evidence="9" type="ORF">DD559_05205</name>
</gene>
<feature type="transmembrane region" description="Helical" evidence="8">
    <location>
        <begin position="64"/>
        <end position="86"/>
    </location>
</feature>
<dbReference type="GO" id="GO:0015250">
    <property type="term" value="F:water channel activity"/>
    <property type="evidence" value="ECO:0007669"/>
    <property type="project" value="TreeGrafter"/>
</dbReference>
<proteinExistence type="inferred from homology"/>
<feature type="transmembrane region" description="Helical" evidence="8">
    <location>
        <begin position="144"/>
        <end position="165"/>
    </location>
</feature>
<dbReference type="PANTHER" id="PTHR45665">
    <property type="entry name" value="AQUAPORIN-8"/>
    <property type="match status" value="1"/>
</dbReference>
<accession>A0A2U0SBP5</accession>
<dbReference type="Gene3D" id="1.20.1080.10">
    <property type="entry name" value="Glycerol uptake facilitator protein"/>
    <property type="match status" value="1"/>
</dbReference>
<dbReference type="PANTHER" id="PTHR45665:SF9">
    <property type="entry name" value="AQUAPORIN-8"/>
    <property type="match status" value="1"/>
</dbReference>
<evidence type="ECO:0000256" key="7">
    <source>
        <dbReference type="RuleBase" id="RU000477"/>
    </source>
</evidence>
<evidence type="ECO:0000256" key="3">
    <source>
        <dbReference type="ARBA" id="ARBA00022692"/>
    </source>
</evidence>
<dbReference type="Pfam" id="PF00230">
    <property type="entry name" value="MIP"/>
    <property type="match status" value="1"/>
</dbReference>
<comment type="subcellular location">
    <subcellularLocation>
        <location evidence="1">Endomembrane system</location>
        <topology evidence="1">Multi-pass membrane protein</topology>
    </subcellularLocation>
</comment>
<feature type="transmembrane region" description="Helical" evidence="8">
    <location>
        <begin position="216"/>
        <end position="238"/>
    </location>
</feature>
<keyword evidence="2 7" id="KW-0813">Transport</keyword>
<feature type="transmembrane region" description="Helical" evidence="8">
    <location>
        <begin position="107"/>
        <end position="132"/>
    </location>
</feature>
<dbReference type="EMBL" id="QENQ01000001">
    <property type="protein sequence ID" value="PVX28798.1"/>
    <property type="molecule type" value="Genomic_DNA"/>
</dbReference>
<keyword evidence="6 8" id="KW-0472">Membrane</keyword>
<sequence length="244" mass="24273">MPASRSSRRADMAAQPTCFHEADPRLALWRRAGVEGLGTFALVLAATGSGIAAARVFAAQPGMILPVTAVAIAAALVGLIVALGSVSGGHYNPLITLLQWLGRERSGVCTIAYVAAQLVGGTLGGAAAAALWGGPNGSTGGLGWHGVGGELVASAGLMLVVFGCMRSGRTDTGPFAVGAWLVSDIIATPTAAYANPAVVFGALVTNGPLHLATGSAVPYLLGEALGALVAFGLIHTFFRAGSAA</sequence>
<protein>
    <submittedName>
        <fullName evidence="9">MIP family protein</fullName>
    </submittedName>
</protein>
<evidence type="ECO:0000313" key="10">
    <source>
        <dbReference type="Proteomes" id="UP000245890"/>
    </source>
</evidence>
<dbReference type="InterPro" id="IPR023271">
    <property type="entry name" value="Aquaporin-like"/>
</dbReference>
<keyword evidence="4" id="KW-0677">Repeat</keyword>
<keyword evidence="5 8" id="KW-1133">Transmembrane helix</keyword>
<keyword evidence="10" id="KW-1185">Reference proteome</keyword>
<evidence type="ECO:0000256" key="6">
    <source>
        <dbReference type="ARBA" id="ARBA00023136"/>
    </source>
</evidence>
<feature type="transmembrane region" description="Helical" evidence="8">
    <location>
        <begin position="177"/>
        <end position="204"/>
    </location>
</feature>
<dbReference type="InterPro" id="IPR034294">
    <property type="entry name" value="Aquaporin_transptr"/>
</dbReference>
<dbReference type="GO" id="GO:0012505">
    <property type="term" value="C:endomembrane system"/>
    <property type="evidence" value="ECO:0007669"/>
    <property type="project" value="UniProtKB-SubCell"/>
</dbReference>
<organism evidence="9 10">
    <name type="scientific">Sphingomonas pokkalii</name>
    <dbReference type="NCBI Taxonomy" id="2175090"/>
    <lineage>
        <taxon>Bacteria</taxon>
        <taxon>Pseudomonadati</taxon>
        <taxon>Pseudomonadota</taxon>
        <taxon>Alphaproteobacteria</taxon>
        <taxon>Sphingomonadales</taxon>
        <taxon>Sphingomonadaceae</taxon>
        <taxon>Sphingomonas</taxon>
    </lineage>
</organism>